<dbReference type="HOGENOM" id="CLU_2979608_0_0_1"/>
<dbReference type="KEGG" id="mlr:MELLADRAFT_89794"/>
<sequence length="58" mass="6252">MDPSKSSPARPSDVSEKLSSVTGDLPPVILNKAISSKSNQELASYIGLKFLKKYNQDA</sequence>
<evidence type="ECO:0000313" key="2">
    <source>
        <dbReference type="EMBL" id="EGF97007.1"/>
    </source>
</evidence>
<dbReference type="EMBL" id="GL883399">
    <property type="protein sequence ID" value="EGF97007.1"/>
    <property type="molecule type" value="Genomic_DNA"/>
</dbReference>
<keyword evidence="3" id="KW-1185">Reference proteome</keyword>
<organism evidence="3">
    <name type="scientific">Melampsora larici-populina (strain 98AG31 / pathotype 3-4-7)</name>
    <name type="common">Poplar leaf rust fungus</name>
    <dbReference type="NCBI Taxonomy" id="747676"/>
    <lineage>
        <taxon>Eukaryota</taxon>
        <taxon>Fungi</taxon>
        <taxon>Dikarya</taxon>
        <taxon>Basidiomycota</taxon>
        <taxon>Pucciniomycotina</taxon>
        <taxon>Pucciniomycetes</taxon>
        <taxon>Pucciniales</taxon>
        <taxon>Melampsoraceae</taxon>
        <taxon>Melampsora</taxon>
    </lineage>
</organism>
<reference evidence="3" key="1">
    <citation type="journal article" date="2011" name="Proc. Natl. Acad. Sci. U.S.A.">
        <title>Obligate biotrophy features unraveled by the genomic analysis of rust fungi.</title>
        <authorList>
            <person name="Duplessis S."/>
            <person name="Cuomo C.A."/>
            <person name="Lin Y.-C."/>
            <person name="Aerts A."/>
            <person name="Tisserant E."/>
            <person name="Veneault-Fourrey C."/>
            <person name="Joly D.L."/>
            <person name="Hacquard S."/>
            <person name="Amselem J."/>
            <person name="Cantarel B.L."/>
            <person name="Chiu R."/>
            <person name="Coutinho P.M."/>
            <person name="Feau N."/>
            <person name="Field M."/>
            <person name="Frey P."/>
            <person name="Gelhaye E."/>
            <person name="Goldberg J."/>
            <person name="Grabherr M.G."/>
            <person name="Kodira C.D."/>
            <person name="Kohler A."/>
            <person name="Kuees U."/>
            <person name="Lindquist E.A."/>
            <person name="Lucas S.M."/>
            <person name="Mago R."/>
            <person name="Mauceli E."/>
            <person name="Morin E."/>
            <person name="Murat C."/>
            <person name="Pangilinan J.L."/>
            <person name="Park R."/>
            <person name="Pearson M."/>
            <person name="Quesneville H."/>
            <person name="Rouhier N."/>
            <person name="Sakthikumar S."/>
            <person name="Salamov A.A."/>
            <person name="Schmutz J."/>
            <person name="Selles B."/>
            <person name="Shapiro H."/>
            <person name="Tanguay P."/>
            <person name="Tuskan G.A."/>
            <person name="Henrissat B."/>
            <person name="Van de Peer Y."/>
            <person name="Rouze P."/>
            <person name="Ellis J.G."/>
            <person name="Dodds P.N."/>
            <person name="Schein J.E."/>
            <person name="Zhong S."/>
            <person name="Hamelin R.C."/>
            <person name="Grigoriev I.V."/>
            <person name="Szabo L.J."/>
            <person name="Martin F."/>
        </authorList>
    </citation>
    <scope>NUCLEOTIDE SEQUENCE [LARGE SCALE GENOMIC DNA]</scope>
    <source>
        <strain evidence="3">98AG31 / pathotype 3-4-7</strain>
    </source>
</reference>
<proteinExistence type="predicted"/>
<dbReference type="Proteomes" id="UP000001072">
    <property type="component" value="Unassembled WGS sequence"/>
</dbReference>
<evidence type="ECO:0000256" key="1">
    <source>
        <dbReference type="SAM" id="MobiDB-lite"/>
    </source>
</evidence>
<dbReference type="RefSeq" id="XP_007419720.1">
    <property type="nucleotide sequence ID" value="XM_007419658.1"/>
</dbReference>
<gene>
    <name evidence="2" type="ORF">MELLADRAFT_89794</name>
</gene>
<protein>
    <submittedName>
        <fullName evidence="2">Uncharacterized protein</fullName>
    </submittedName>
</protein>
<dbReference type="GeneID" id="18935330"/>
<dbReference type="VEuPathDB" id="FungiDB:MELLADRAFT_89794"/>
<name>F4SEB7_MELLP</name>
<dbReference type="AlphaFoldDB" id="F4SEB7"/>
<dbReference type="InParanoid" id="F4SEB7"/>
<evidence type="ECO:0000313" key="3">
    <source>
        <dbReference type="Proteomes" id="UP000001072"/>
    </source>
</evidence>
<feature type="region of interest" description="Disordered" evidence="1">
    <location>
        <begin position="1"/>
        <end position="23"/>
    </location>
</feature>
<accession>F4SEB7</accession>